<keyword evidence="2" id="KW-0442">Lipid degradation</keyword>
<evidence type="ECO:0000313" key="6">
    <source>
        <dbReference type="Proteomes" id="UP001172681"/>
    </source>
</evidence>
<dbReference type="CDD" id="cd07199">
    <property type="entry name" value="Pat17_PNPLA8_PNPLA9_like"/>
    <property type="match status" value="1"/>
</dbReference>
<accession>A0AA39CRK6</accession>
<dbReference type="InterPro" id="IPR016035">
    <property type="entry name" value="Acyl_Trfase/lysoPLipase"/>
</dbReference>
<dbReference type="GO" id="GO:0046486">
    <property type="term" value="P:glycerolipid metabolic process"/>
    <property type="evidence" value="ECO:0007669"/>
    <property type="project" value="UniProtKB-ARBA"/>
</dbReference>
<protein>
    <recommendedName>
        <fullName evidence="4">PNPLA domain-containing protein</fullName>
    </recommendedName>
</protein>
<keyword evidence="6" id="KW-1185">Reference proteome</keyword>
<dbReference type="GO" id="GO:0047499">
    <property type="term" value="F:calcium-independent phospholipase A2 activity"/>
    <property type="evidence" value="ECO:0007669"/>
    <property type="project" value="TreeGrafter"/>
</dbReference>
<evidence type="ECO:0000256" key="2">
    <source>
        <dbReference type="ARBA" id="ARBA00022963"/>
    </source>
</evidence>
<dbReference type="PANTHER" id="PTHR24185">
    <property type="entry name" value="CALCIUM-INDEPENDENT PHOSPHOLIPASE A2-GAMMA"/>
    <property type="match status" value="1"/>
</dbReference>
<organism evidence="5 6">
    <name type="scientific">Knufia peltigerae</name>
    <dbReference type="NCBI Taxonomy" id="1002370"/>
    <lineage>
        <taxon>Eukaryota</taxon>
        <taxon>Fungi</taxon>
        <taxon>Dikarya</taxon>
        <taxon>Ascomycota</taxon>
        <taxon>Pezizomycotina</taxon>
        <taxon>Eurotiomycetes</taxon>
        <taxon>Chaetothyriomycetidae</taxon>
        <taxon>Chaetothyriales</taxon>
        <taxon>Trichomeriaceae</taxon>
        <taxon>Knufia</taxon>
    </lineage>
</organism>
<feature type="domain" description="PNPLA" evidence="4">
    <location>
        <begin position="361"/>
        <end position="546"/>
    </location>
</feature>
<dbReference type="Pfam" id="PF01734">
    <property type="entry name" value="Patatin"/>
    <property type="match status" value="1"/>
</dbReference>
<dbReference type="PANTHER" id="PTHR24185:SF1">
    <property type="entry name" value="CALCIUM-INDEPENDENT PHOSPHOLIPASE A2-GAMMA"/>
    <property type="match status" value="1"/>
</dbReference>
<evidence type="ECO:0000259" key="4">
    <source>
        <dbReference type="Pfam" id="PF01734"/>
    </source>
</evidence>
<dbReference type="Gene3D" id="3.40.1090.10">
    <property type="entry name" value="Cytosolic phospholipase A2 catalytic domain"/>
    <property type="match status" value="1"/>
</dbReference>
<sequence>MDAIAFFRILEEMPRGLSAGALYVGGEGELLLFDSGQFQRVCNDLPRPTSQMPRVIHFVGRQQKTLALKKILANNNVQRSPTQYFAGLRADLSTCNHDSPLLFLDSDPVSTTTDLRLHDVQSFQSHPLLWLREGADTKIVSDALHARLLFTIADLICVFLDDFSDIYDLTQQLEDWCRLGPASRHDGLVRPRLLVVSMGSDLPITAAGRLRKMQDTLSENFSIVQPLFLGGHALSPLARYQRLKDAIISHSADIHQLKRQRYLAFSALHLAEIFRATTLHCAKTLTVPCDILSIARPQSGQQRNISQHVSRFFQLCQQHRVTYSDTVRAVASALLVDAYPPGMHRGLIELGIFTVPMDIVACSKLFDEISHTIFGARKNQNSLVASVKKAFRSWTSDGLHDASQYQESLKSVLGPHTRLFGAPHGHTSGYRCAVVTSCIADAKPVLISNYNGLDQDGLCNGKLYISSPQIPSNSVAGYEILRPENVEEEPYIWEAARATSAAPVYGDPYVTAVVIANDGRLFQTTRVIDRDLQDGGLKYNNPCLLALWESRRLWPDIKNPDLFLSLGTGQPKVLGTRPARFRHFLLDGFIPRLFRSCLAKTDGDMHWGQMMNSLDDHSRTAYFRMNIPLSGPALIGDLDSMSELRQRVRRDVKLSITMLEVANMVVASSFYFQLDCVPCPTRWGYLVQGSIRCRSDVRQVQGAMSNLGMTSVGYSTGTKKLCGLGELDADICDACHRYRKQVHFHVRDLSASISIFMVSRAMAQHKLSGFPETVDWFQRQQGLCVGAVFGQEHHGIPGRFHCSSCDATAGSNHKRTKIQQSPKLKKRVRIHEAIAEVELEKN</sequence>
<name>A0AA39CRK6_9EURO</name>
<dbReference type="AlphaFoldDB" id="A0AA39CRK6"/>
<gene>
    <name evidence="5" type="ORF">H2204_011718</name>
</gene>
<dbReference type="GO" id="GO:0016020">
    <property type="term" value="C:membrane"/>
    <property type="evidence" value="ECO:0007669"/>
    <property type="project" value="TreeGrafter"/>
</dbReference>
<evidence type="ECO:0000313" key="5">
    <source>
        <dbReference type="EMBL" id="KAJ9621802.1"/>
    </source>
</evidence>
<dbReference type="EMBL" id="JAPDRN010000112">
    <property type="protein sequence ID" value="KAJ9621802.1"/>
    <property type="molecule type" value="Genomic_DNA"/>
</dbReference>
<dbReference type="Proteomes" id="UP001172681">
    <property type="component" value="Unassembled WGS sequence"/>
</dbReference>
<dbReference type="GO" id="GO:0016042">
    <property type="term" value="P:lipid catabolic process"/>
    <property type="evidence" value="ECO:0007669"/>
    <property type="project" value="UniProtKB-KW"/>
</dbReference>
<dbReference type="GO" id="GO:0019369">
    <property type="term" value="P:arachidonate metabolic process"/>
    <property type="evidence" value="ECO:0007669"/>
    <property type="project" value="TreeGrafter"/>
</dbReference>
<reference evidence="5" key="1">
    <citation type="submission" date="2022-10" db="EMBL/GenBank/DDBJ databases">
        <title>Culturing micro-colonial fungi from biological soil crusts in the Mojave desert and describing Neophaeococcomyces mojavensis, and introducing the new genera and species Taxawa tesnikishii.</title>
        <authorList>
            <person name="Kurbessoian T."/>
            <person name="Stajich J.E."/>
        </authorList>
    </citation>
    <scope>NUCLEOTIDE SEQUENCE</scope>
    <source>
        <strain evidence="5">TK_35</strain>
    </source>
</reference>
<evidence type="ECO:0000256" key="1">
    <source>
        <dbReference type="ARBA" id="ARBA00022801"/>
    </source>
</evidence>
<dbReference type="SUPFAM" id="SSF52151">
    <property type="entry name" value="FabD/lysophospholipase-like"/>
    <property type="match status" value="1"/>
</dbReference>
<keyword evidence="3" id="KW-0443">Lipid metabolism</keyword>
<evidence type="ECO:0000256" key="3">
    <source>
        <dbReference type="ARBA" id="ARBA00023098"/>
    </source>
</evidence>
<proteinExistence type="predicted"/>
<comment type="caution">
    <text evidence="5">The sequence shown here is derived from an EMBL/GenBank/DDBJ whole genome shotgun (WGS) entry which is preliminary data.</text>
</comment>
<dbReference type="InterPro" id="IPR002641">
    <property type="entry name" value="PNPLA_dom"/>
</dbReference>
<keyword evidence="1" id="KW-0378">Hydrolase</keyword>